<evidence type="ECO:0000313" key="2">
    <source>
        <dbReference type="Proteomes" id="UP000308600"/>
    </source>
</evidence>
<gene>
    <name evidence="1" type="ORF">BDN72DRAFT_734678</name>
</gene>
<evidence type="ECO:0000313" key="1">
    <source>
        <dbReference type="EMBL" id="TFK59493.1"/>
    </source>
</evidence>
<organism evidence="1 2">
    <name type="scientific">Pluteus cervinus</name>
    <dbReference type="NCBI Taxonomy" id="181527"/>
    <lineage>
        <taxon>Eukaryota</taxon>
        <taxon>Fungi</taxon>
        <taxon>Dikarya</taxon>
        <taxon>Basidiomycota</taxon>
        <taxon>Agaricomycotina</taxon>
        <taxon>Agaricomycetes</taxon>
        <taxon>Agaricomycetidae</taxon>
        <taxon>Agaricales</taxon>
        <taxon>Pluteineae</taxon>
        <taxon>Pluteaceae</taxon>
        <taxon>Pluteus</taxon>
    </lineage>
</organism>
<feature type="non-terminal residue" evidence="1">
    <location>
        <position position="1"/>
    </location>
</feature>
<protein>
    <submittedName>
        <fullName evidence="1">Uncharacterized protein</fullName>
    </submittedName>
</protein>
<reference evidence="1 2" key="1">
    <citation type="journal article" date="2019" name="Nat. Ecol. Evol.">
        <title>Megaphylogeny resolves global patterns of mushroom evolution.</title>
        <authorList>
            <person name="Varga T."/>
            <person name="Krizsan K."/>
            <person name="Foldi C."/>
            <person name="Dima B."/>
            <person name="Sanchez-Garcia M."/>
            <person name="Sanchez-Ramirez S."/>
            <person name="Szollosi G.J."/>
            <person name="Szarkandi J.G."/>
            <person name="Papp V."/>
            <person name="Albert L."/>
            <person name="Andreopoulos W."/>
            <person name="Angelini C."/>
            <person name="Antonin V."/>
            <person name="Barry K.W."/>
            <person name="Bougher N.L."/>
            <person name="Buchanan P."/>
            <person name="Buyck B."/>
            <person name="Bense V."/>
            <person name="Catcheside P."/>
            <person name="Chovatia M."/>
            <person name="Cooper J."/>
            <person name="Damon W."/>
            <person name="Desjardin D."/>
            <person name="Finy P."/>
            <person name="Geml J."/>
            <person name="Haridas S."/>
            <person name="Hughes K."/>
            <person name="Justo A."/>
            <person name="Karasinski D."/>
            <person name="Kautmanova I."/>
            <person name="Kiss B."/>
            <person name="Kocsube S."/>
            <person name="Kotiranta H."/>
            <person name="LaButti K.M."/>
            <person name="Lechner B.E."/>
            <person name="Liimatainen K."/>
            <person name="Lipzen A."/>
            <person name="Lukacs Z."/>
            <person name="Mihaltcheva S."/>
            <person name="Morgado L.N."/>
            <person name="Niskanen T."/>
            <person name="Noordeloos M.E."/>
            <person name="Ohm R.A."/>
            <person name="Ortiz-Santana B."/>
            <person name="Ovrebo C."/>
            <person name="Racz N."/>
            <person name="Riley R."/>
            <person name="Savchenko A."/>
            <person name="Shiryaev A."/>
            <person name="Soop K."/>
            <person name="Spirin V."/>
            <person name="Szebenyi C."/>
            <person name="Tomsovsky M."/>
            <person name="Tulloss R.E."/>
            <person name="Uehling J."/>
            <person name="Grigoriev I.V."/>
            <person name="Vagvolgyi C."/>
            <person name="Papp T."/>
            <person name="Martin F.M."/>
            <person name="Miettinen O."/>
            <person name="Hibbett D.S."/>
            <person name="Nagy L.G."/>
        </authorList>
    </citation>
    <scope>NUCLEOTIDE SEQUENCE [LARGE SCALE GENOMIC DNA]</scope>
    <source>
        <strain evidence="1 2">NL-1719</strain>
    </source>
</reference>
<dbReference type="EMBL" id="ML208962">
    <property type="protein sequence ID" value="TFK59493.1"/>
    <property type="molecule type" value="Genomic_DNA"/>
</dbReference>
<accession>A0ACD3A115</accession>
<feature type="non-terminal residue" evidence="1">
    <location>
        <position position="325"/>
    </location>
</feature>
<keyword evidence="2" id="KW-1185">Reference proteome</keyword>
<dbReference type="Proteomes" id="UP000308600">
    <property type="component" value="Unassembled WGS sequence"/>
</dbReference>
<sequence>YPPKGSFVCETQAIFNIWQPHLKNRKLADQRHARRPCHLLDSTKLRYDVGPRESRLFYYKGKVVGGVFRRVTRNKEAVKWGDHVVRKEADFKKSVRLDDPGKFELVGYTAGAFSASKFDWARNNIGPARPADSIRTSDEDCSAAFAFLWNMCRQRLPSEVIKDFDDFLHSNNMRRMDGHGTMVPEGTTTHGHGNYTIRLLNGEEMTFHDVELAPPSGALGYNYSRAIHTKQQPIPWAFSWTTTRREDTMGTSAGGSFFMSKYGIRIAGAANSLIFWNPQEPHGTGLQDYDPNDPDPGFYQAGLCGFVSKRLASVWKKYRDNELSH</sequence>
<name>A0ACD3A115_9AGAR</name>
<proteinExistence type="predicted"/>